<dbReference type="AlphaFoldDB" id="A0A0E9M453"/>
<name>A0A0E9M453_9BACT</name>
<keyword evidence="1" id="KW-0472">Membrane</keyword>
<protein>
    <recommendedName>
        <fullName evidence="4">Type II secretion system protein</fullName>
    </recommendedName>
</protein>
<proteinExistence type="predicted"/>
<comment type="caution">
    <text evidence="2">The sequence shown here is derived from an EMBL/GenBank/DDBJ whole genome shotgun (WGS) entry which is preliminary data.</text>
</comment>
<dbReference type="EMBL" id="BAZW01000071">
    <property type="protein sequence ID" value="GAO31955.1"/>
    <property type="molecule type" value="Genomic_DNA"/>
</dbReference>
<evidence type="ECO:0000313" key="2">
    <source>
        <dbReference type="EMBL" id="GAO31955.1"/>
    </source>
</evidence>
<keyword evidence="1" id="KW-0812">Transmembrane</keyword>
<dbReference type="STRING" id="1236989.JCM15548_14370"/>
<evidence type="ECO:0008006" key="4">
    <source>
        <dbReference type="Google" id="ProtNLM"/>
    </source>
</evidence>
<keyword evidence="3" id="KW-1185">Reference proteome</keyword>
<dbReference type="RefSeq" id="WP_062128411.1">
    <property type="nucleotide sequence ID" value="NZ_BAZW01000071.1"/>
</dbReference>
<feature type="transmembrane region" description="Helical" evidence="1">
    <location>
        <begin position="12"/>
        <end position="38"/>
    </location>
</feature>
<keyword evidence="1" id="KW-1133">Transmembrane helix</keyword>
<organism evidence="2 3">
    <name type="scientific">Geofilum rubicundum JCM 15548</name>
    <dbReference type="NCBI Taxonomy" id="1236989"/>
    <lineage>
        <taxon>Bacteria</taxon>
        <taxon>Pseudomonadati</taxon>
        <taxon>Bacteroidota</taxon>
        <taxon>Bacteroidia</taxon>
        <taxon>Marinilabiliales</taxon>
        <taxon>Marinilabiliaceae</taxon>
        <taxon>Geofilum</taxon>
    </lineage>
</organism>
<evidence type="ECO:0000256" key="1">
    <source>
        <dbReference type="SAM" id="Phobius"/>
    </source>
</evidence>
<reference evidence="2 3" key="1">
    <citation type="journal article" date="2015" name="Microbes Environ.">
        <title>Distribution and evolution of nitrogen fixation genes in the phylum bacteroidetes.</title>
        <authorList>
            <person name="Inoue J."/>
            <person name="Oshima K."/>
            <person name="Suda W."/>
            <person name="Sakamoto M."/>
            <person name="Iino T."/>
            <person name="Noda S."/>
            <person name="Hongoh Y."/>
            <person name="Hattori M."/>
            <person name="Ohkuma M."/>
        </authorList>
    </citation>
    <scope>NUCLEOTIDE SEQUENCE [LARGE SCALE GENOMIC DNA]</scope>
    <source>
        <strain evidence="2">JCM 15548</strain>
    </source>
</reference>
<evidence type="ECO:0000313" key="3">
    <source>
        <dbReference type="Proteomes" id="UP000032900"/>
    </source>
</evidence>
<accession>A0A0E9M453</accession>
<gene>
    <name evidence="2" type="ORF">JCM15548_14370</name>
</gene>
<sequence length="119" mass="13522">MSAVSTRVNGNTILEVVVALIIISASIGLTGTFFSSVFNTSSRMIKQQAWYDINEQINHIKHHITAEPLEIDRGHYLLRIEVDIMDEEMGLAYVTVYGIDNKGMQLVERRFFFELEAAE</sequence>
<dbReference type="Proteomes" id="UP000032900">
    <property type="component" value="Unassembled WGS sequence"/>
</dbReference>